<gene>
    <name evidence="3" type="ORF">NCTC12722_00628</name>
</gene>
<feature type="transmembrane region" description="Helical" evidence="1">
    <location>
        <begin position="51"/>
        <end position="69"/>
    </location>
</feature>
<evidence type="ECO:0000256" key="1">
    <source>
        <dbReference type="SAM" id="Phobius"/>
    </source>
</evidence>
<name>A0A380W4Q1_AFIFE</name>
<organism evidence="3 4">
    <name type="scientific">Afipia felis</name>
    <name type="common">Cat scratch disease bacillus</name>
    <dbReference type="NCBI Taxonomy" id="1035"/>
    <lineage>
        <taxon>Bacteria</taxon>
        <taxon>Pseudomonadati</taxon>
        <taxon>Pseudomonadota</taxon>
        <taxon>Alphaproteobacteria</taxon>
        <taxon>Hyphomicrobiales</taxon>
        <taxon>Nitrobacteraceae</taxon>
        <taxon>Afipia</taxon>
    </lineage>
</organism>
<feature type="transmembrane region" description="Helical" evidence="1">
    <location>
        <begin position="129"/>
        <end position="147"/>
    </location>
</feature>
<sequence length="166" mass="18246">MSEASHEQSGGPAHRTVEMGVAVACIVFGIITILGSMQVGIGWGAEGPQSGFFPFYLGIAIVLSSFMNLKSARGIDGEREFATWYQLKQVLAVIVPTTVYVFVLPYTGIYIASMVLIGGFMMWLGKYPLYKAVLYGVGVPVAIYFMFEKWFLVPLPKGPIEYWLGL</sequence>
<feature type="transmembrane region" description="Helical" evidence="1">
    <location>
        <begin position="90"/>
        <end position="123"/>
    </location>
</feature>
<evidence type="ECO:0000313" key="3">
    <source>
        <dbReference type="EMBL" id="SUU83463.1"/>
    </source>
</evidence>
<dbReference type="EMBL" id="UIGB01000001">
    <property type="protein sequence ID" value="SUU83463.1"/>
    <property type="molecule type" value="Genomic_DNA"/>
</dbReference>
<feature type="transmembrane region" description="Helical" evidence="1">
    <location>
        <begin position="21"/>
        <end position="45"/>
    </location>
</feature>
<dbReference type="RefSeq" id="WP_002718242.1">
    <property type="nucleotide sequence ID" value="NZ_UFSI01000001.1"/>
</dbReference>
<dbReference type="Proteomes" id="UP000254343">
    <property type="component" value="Unassembled WGS sequence"/>
</dbReference>
<dbReference type="Pfam" id="PF07331">
    <property type="entry name" value="TctB"/>
    <property type="match status" value="1"/>
</dbReference>
<dbReference type="OrthoDB" id="6183775at2"/>
<evidence type="ECO:0000259" key="2">
    <source>
        <dbReference type="Pfam" id="PF07331"/>
    </source>
</evidence>
<protein>
    <submittedName>
        <fullName evidence="3">Tripartite tricarboxylate transporter TctB family</fullName>
    </submittedName>
</protein>
<accession>A0A380W4Q1</accession>
<keyword evidence="1" id="KW-0812">Transmembrane</keyword>
<feature type="domain" description="DUF1468" evidence="2">
    <location>
        <begin position="21"/>
        <end position="156"/>
    </location>
</feature>
<proteinExistence type="predicted"/>
<dbReference type="InterPro" id="IPR009936">
    <property type="entry name" value="DUF1468"/>
</dbReference>
<keyword evidence="1" id="KW-0472">Membrane</keyword>
<evidence type="ECO:0000313" key="4">
    <source>
        <dbReference type="Proteomes" id="UP000254343"/>
    </source>
</evidence>
<keyword evidence="1" id="KW-1133">Transmembrane helix</keyword>
<dbReference type="AlphaFoldDB" id="A0A380W4Q1"/>
<reference evidence="3 4" key="1">
    <citation type="submission" date="2018-06" db="EMBL/GenBank/DDBJ databases">
        <authorList>
            <consortium name="Pathogen Informatics"/>
            <person name="Doyle S."/>
        </authorList>
    </citation>
    <scope>NUCLEOTIDE SEQUENCE [LARGE SCALE GENOMIC DNA]</scope>
    <source>
        <strain evidence="3 4">NCTC12722</strain>
    </source>
</reference>